<protein>
    <recommendedName>
        <fullName evidence="2">FAD-binding domain-containing protein</fullName>
    </recommendedName>
</protein>
<dbReference type="PANTHER" id="PTHR42685:SF22">
    <property type="entry name" value="CONDITIONED MEDIUM FACTOR RECEPTOR 1"/>
    <property type="match status" value="1"/>
</dbReference>
<organism evidence="1">
    <name type="scientific">marine sediment metagenome</name>
    <dbReference type="NCBI Taxonomy" id="412755"/>
    <lineage>
        <taxon>unclassified sequences</taxon>
        <taxon>metagenomes</taxon>
        <taxon>ecological metagenomes</taxon>
    </lineage>
</organism>
<gene>
    <name evidence="1" type="ORF">LCGC14_1892240</name>
</gene>
<evidence type="ECO:0008006" key="2">
    <source>
        <dbReference type="Google" id="ProtNLM"/>
    </source>
</evidence>
<dbReference type="SUPFAM" id="SSF51905">
    <property type="entry name" value="FAD/NAD(P)-binding domain"/>
    <property type="match status" value="1"/>
</dbReference>
<sequence>MADKIKKNLCLKDGSMIVIIGGGPSGSFFAYLALRHAKKLGINISVTIFESRDFSQRGPKGCNMSAAVIAKSLYQKLIKEGIDLPDNVVRQEIKGYYFQTKEYGIELHRPKPGENSKILAVYRGNGPLYSTHTSNISFDDYLLRNAVKHGAEVIHDPVQDINLPSDFETPVKVIYGKRGSLNEMEADLVVGAFGINSTIVDKMKQLNFGYEPPRTIRTCQMEIPLDDSYIKESFKDDIYVFALGLKPFRFASMVPKRDYVTVSLIGDRDLSKKNLLDFLNHPVVRSKLPPDWKMPDRFCMCIPKITLTHAKKPFTDRFVIVGDASISRIYKNGLESAYITSQLAVQAAFDKGISKEDFNRYYYRPAKKLLAMDNLLGALIMRLSDFVTKRNWLVTARLSYVENRKDSWIANHLNKMLWNMVTGDAPYKKIFLQAFNPLFQIILIPVTIKALITEVINRVYSYGSKLNERNIKG</sequence>
<proteinExistence type="predicted"/>
<evidence type="ECO:0000313" key="1">
    <source>
        <dbReference type="EMBL" id="KKL91681.1"/>
    </source>
</evidence>
<dbReference type="InterPro" id="IPR050407">
    <property type="entry name" value="Geranylgeranyl_reductase"/>
</dbReference>
<dbReference type="AlphaFoldDB" id="A0A0F9GMD4"/>
<name>A0A0F9GMD4_9ZZZZ</name>
<dbReference type="PANTHER" id="PTHR42685">
    <property type="entry name" value="GERANYLGERANYL DIPHOSPHATE REDUCTASE"/>
    <property type="match status" value="1"/>
</dbReference>
<reference evidence="1" key="1">
    <citation type="journal article" date="2015" name="Nature">
        <title>Complex archaea that bridge the gap between prokaryotes and eukaryotes.</title>
        <authorList>
            <person name="Spang A."/>
            <person name="Saw J.H."/>
            <person name="Jorgensen S.L."/>
            <person name="Zaremba-Niedzwiedzka K."/>
            <person name="Martijn J."/>
            <person name="Lind A.E."/>
            <person name="van Eijk R."/>
            <person name="Schleper C."/>
            <person name="Guy L."/>
            <person name="Ettema T.J."/>
        </authorList>
    </citation>
    <scope>NUCLEOTIDE SEQUENCE</scope>
</reference>
<dbReference type="Gene3D" id="3.50.50.60">
    <property type="entry name" value="FAD/NAD(P)-binding domain"/>
    <property type="match status" value="1"/>
</dbReference>
<dbReference type="EMBL" id="LAZR01019669">
    <property type="protein sequence ID" value="KKL91681.1"/>
    <property type="molecule type" value="Genomic_DNA"/>
</dbReference>
<comment type="caution">
    <text evidence="1">The sequence shown here is derived from an EMBL/GenBank/DDBJ whole genome shotgun (WGS) entry which is preliminary data.</text>
</comment>
<dbReference type="InterPro" id="IPR036188">
    <property type="entry name" value="FAD/NAD-bd_sf"/>
</dbReference>
<accession>A0A0F9GMD4</accession>